<dbReference type="EMBL" id="BAABME010018047">
    <property type="protein sequence ID" value="GAA0152385.1"/>
    <property type="molecule type" value="Genomic_DNA"/>
</dbReference>
<feature type="transmembrane region" description="Helical" evidence="1">
    <location>
        <begin position="6"/>
        <end position="22"/>
    </location>
</feature>
<evidence type="ECO:0000313" key="2">
    <source>
        <dbReference type="EMBL" id="GAA0152385.1"/>
    </source>
</evidence>
<dbReference type="GO" id="GO:0016020">
    <property type="term" value="C:membrane"/>
    <property type="evidence" value="ECO:0007669"/>
    <property type="project" value="InterPro"/>
</dbReference>
<dbReference type="GO" id="GO:0071260">
    <property type="term" value="P:cellular response to mechanical stimulus"/>
    <property type="evidence" value="ECO:0007669"/>
    <property type="project" value="TreeGrafter"/>
</dbReference>
<keyword evidence="1" id="KW-0472">Membrane</keyword>
<dbReference type="PANTHER" id="PTHR13167:SF25">
    <property type="entry name" value="PIEZO-TYPE MECHANOSENSITIVE ION CHANNEL COMPONENT"/>
    <property type="match status" value="1"/>
</dbReference>
<protein>
    <submittedName>
        <fullName evidence="2">Ion channel</fullName>
    </submittedName>
</protein>
<gene>
    <name evidence="2" type="ORF">LIER_37481</name>
</gene>
<organism evidence="2 3">
    <name type="scientific">Lithospermum erythrorhizon</name>
    <name type="common">Purple gromwell</name>
    <name type="synonym">Lithospermum officinale var. erythrorhizon</name>
    <dbReference type="NCBI Taxonomy" id="34254"/>
    <lineage>
        <taxon>Eukaryota</taxon>
        <taxon>Viridiplantae</taxon>
        <taxon>Streptophyta</taxon>
        <taxon>Embryophyta</taxon>
        <taxon>Tracheophyta</taxon>
        <taxon>Spermatophyta</taxon>
        <taxon>Magnoliopsida</taxon>
        <taxon>eudicotyledons</taxon>
        <taxon>Gunneridae</taxon>
        <taxon>Pentapetalae</taxon>
        <taxon>asterids</taxon>
        <taxon>lamiids</taxon>
        <taxon>Boraginales</taxon>
        <taxon>Boraginaceae</taxon>
        <taxon>Boraginoideae</taxon>
        <taxon>Lithospermeae</taxon>
        <taxon>Lithospermum</taxon>
    </lineage>
</organism>
<proteinExistence type="predicted"/>
<dbReference type="Proteomes" id="UP001454036">
    <property type="component" value="Unassembled WGS sequence"/>
</dbReference>
<keyword evidence="1" id="KW-0812">Transmembrane</keyword>
<sequence length="182" mass="21264">MCKFTSMVTVFCIFLTHDLFWFKGSRLRVAFCFLLPAVQLVVGISYPSWLLLPFFICSCIGLVDRSLTSNFLGLFRWWKLLWIYAGFVVCLLYVFQLPIEFPTIINKISDFIGLYRLSPNPDWQEISSGVSLLVFYYMVCISSDLWEYLFNLVLQSEWDKYDPKGGKDAEVVRYRGLQHVSL</sequence>
<dbReference type="GO" id="GO:0008381">
    <property type="term" value="F:mechanosensitive monoatomic ion channel activity"/>
    <property type="evidence" value="ECO:0007669"/>
    <property type="project" value="InterPro"/>
</dbReference>
<accession>A0AAV3PM94</accession>
<dbReference type="GO" id="GO:0042391">
    <property type="term" value="P:regulation of membrane potential"/>
    <property type="evidence" value="ECO:0007669"/>
    <property type="project" value="TreeGrafter"/>
</dbReference>
<evidence type="ECO:0000256" key="1">
    <source>
        <dbReference type="SAM" id="Phobius"/>
    </source>
</evidence>
<dbReference type="PANTHER" id="PTHR13167">
    <property type="entry name" value="PIEZO-TYPE MECHANOSENSITIVE ION CHANNEL COMPONENT"/>
    <property type="match status" value="1"/>
</dbReference>
<keyword evidence="1" id="KW-1133">Transmembrane helix</keyword>
<reference evidence="2 3" key="1">
    <citation type="submission" date="2024-01" db="EMBL/GenBank/DDBJ databases">
        <title>The complete chloroplast genome sequence of Lithospermum erythrorhizon: insights into the phylogenetic relationship among Boraginaceae species and the maternal lineages of purple gromwells.</title>
        <authorList>
            <person name="Okada T."/>
            <person name="Watanabe K."/>
        </authorList>
    </citation>
    <scope>NUCLEOTIDE SEQUENCE [LARGE SCALE GENOMIC DNA]</scope>
</reference>
<name>A0AAV3PM94_LITER</name>
<keyword evidence="3" id="KW-1185">Reference proteome</keyword>
<evidence type="ECO:0000313" key="3">
    <source>
        <dbReference type="Proteomes" id="UP001454036"/>
    </source>
</evidence>
<dbReference type="AlphaFoldDB" id="A0AAV3PM94"/>
<feature type="transmembrane region" description="Helical" evidence="1">
    <location>
        <begin position="80"/>
        <end position="99"/>
    </location>
</feature>
<feature type="transmembrane region" description="Helical" evidence="1">
    <location>
        <begin position="126"/>
        <end position="146"/>
    </location>
</feature>
<dbReference type="GO" id="GO:0050982">
    <property type="term" value="P:detection of mechanical stimulus"/>
    <property type="evidence" value="ECO:0007669"/>
    <property type="project" value="TreeGrafter"/>
</dbReference>
<dbReference type="InterPro" id="IPR027272">
    <property type="entry name" value="Piezo"/>
</dbReference>
<comment type="caution">
    <text evidence="2">The sequence shown here is derived from an EMBL/GenBank/DDBJ whole genome shotgun (WGS) entry which is preliminary data.</text>
</comment>
<dbReference type="GO" id="GO:0005261">
    <property type="term" value="F:monoatomic cation channel activity"/>
    <property type="evidence" value="ECO:0007669"/>
    <property type="project" value="TreeGrafter"/>
</dbReference>